<evidence type="ECO:0000256" key="9">
    <source>
        <dbReference type="ARBA" id="ARBA00023002"/>
    </source>
</evidence>
<comment type="function">
    <text evidence="12">Lignin degradation and detoxification of lignin-derived products.</text>
</comment>
<evidence type="ECO:0000256" key="10">
    <source>
        <dbReference type="ARBA" id="ARBA00023008"/>
    </source>
</evidence>
<dbReference type="InterPro" id="IPR045087">
    <property type="entry name" value="Cu-oxidase_fam"/>
</dbReference>
<keyword evidence="5 12" id="KW-0052">Apoplast</keyword>
<evidence type="ECO:0000259" key="15">
    <source>
        <dbReference type="Pfam" id="PF07732"/>
    </source>
</evidence>
<gene>
    <name evidence="16" type="ORF">GOP47_0005340</name>
</gene>
<evidence type="ECO:0000256" key="11">
    <source>
        <dbReference type="ARBA" id="ARBA00023185"/>
    </source>
</evidence>
<dbReference type="NCBIfam" id="TIGR03389">
    <property type="entry name" value="laccase"/>
    <property type="match status" value="1"/>
</dbReference>
<keyword evidence="9 12" id="KW-0560">Oxidoreductase</keyword>
<evidence type="ECO:0000256" key="5">
    <source>
        <dbReference type="ARBA" id="ARBA00022523"/>
    </source>
</evidence>
<dbReference type="InterPro" id="IPR017761">
    <property type="entry name" value="Laccase"/>
</dbReference>
<dbReference type="InterPro" id="IPR034288">
    <property type="entry name" value="CuRO_1_LCC"/>
</dbReference>
<dbReference type="PANTHER" id="PTHR11709:SF522">
    <property type="entry name" value="LACCASE-4"/>
    <property type="match status" value="1"/>
</dbReference>
<dbReference type="Pfam" id="PF07731">
    <property type="entry name" value="Cu-oxidase_2"/>
    <property type="match status" value="1"/>
</dbReference>
<comment type="catalytic activity">
    <reaction evidence="1 12">
        <text>4 hydroquinone + O2 = 4 benzosemiquinone + 2 H2O</text>
        <dbReference type="Rhea" id="RHEA:11276"/>
        <dbReference type="ChEBI" id="CHEBI:15377"/>
        <dbReference type="ChEBI" id="CHEBI:15379"/>
        <dbReference type="ChEBI" id="CHEBI:17594"/>
        <dbReference type="ChEBI" id="CHEBI:17977"/>
        <dbReference type="EC" id="1.10.3.2"/>
    </reaction>
</comment>
<dbReference type="EC" id="1.10.3.2" evidence="4 12"/>
<feature type="domain" description="Plastocyanin-like" evidence="14">
    <location>
        <begin position="447"/>
        <end position="546"/>
    </location>
</feature>
<feature type="signal peptide" evidence="12">
    <location>
        <begin position="1"/>
        <end position="23"/>
    </location>
</feature>
<dbReference type="OrthoDB" id="2121828at2759"/>
<evidence type="ECO:0000313" key="17">
    <source>
        <dbReference type="Proteomes" id="UP000886520"/>
    </source>
</evidence>
<comment type="caution">
    <text evidence="16">The sequence shown here is derived from an EMBL/GenBank/DDBJ whole genome shotgun (WGS) entry which is preliminary data.</text>
</comment>
<evidence type="ECO:0000256" key="4">
    <source>
        <dbReference type="ARBA" id="ARBA00012297"/>
    </source>
</evidence>
<feature type="domain" description="Plastocyanin-like" evidence="13">
    <location>
        <begin position="160"/>
        <end position="312"/>
    </location>
</feature>
<dbReference type="Gene3D" id="2.60.40.420">
    <property type="entry name" value="Cupredoxins - blue copper proteins"/>
    <property type="match status" value="3"/>
</dbReference>
<keyword evidence="17" id="KW-1185">Reference proteome</keyword>
<dbReference type="SUPFAM" id="SSF49503">
    <property type="entry name" value="Cupredoxins"/>
    <property type="match status" value="3"/>
</dbReference>
<evidence type="ECO:0000313" key="16">
    <source>
        <dbReference type="EMBL" id="KAI5079861.1"/>
    </source>
</evidence>
<organism evidence="16 17">
    <name type="scientific">Adiantum capillus-veneris</name>
    <name type="common">Maidenhair fern</name>
    <dbReference type="NCBI Taxonomy" id="13818"/>
    <lineage>
        <taxon>Eukaryota</taxon>
        <taxon>Viridiplantae</taxon>
        <taxon>Streptophyta</taxon>
        <taxon>Embryophyta</taxon>
        <taxon>Tracheophyta</taxon>
        <taxon>Polypodiopsida</taxon>
        <taxon>Polypodiidae</taxon>
        <taxon>Polypodiales</taxon>
        <taxon>Pteridineae</taxon>
        <taxon>Pteridaceae</taxon>
        <taxon>Vittarioideae</taxon>
        <taxon>Adiantum</taxon>
    </lineage>
</organism>
<dbReference type="InterPro" id="IPR011707">
    <property type="entry name" value="Cu-oxidase-like_N"/>
</dbReference>
<evidence type="ECO:0000256" key="7">
    <source>
        <dbReference type="ARBA" id="ARBA00022723"/>
    </source>
</evidence>
<reference evidence="16 17" key="1">
    <citation type="submission" date="2021-01" db="EMBL/GenBank/DDBJ databases">
        <title>Adiantum capillus-veneris genome.</title>
        <authorList>
            <person name="Fang Y."/>
            <person name="Liao Q."/>
        </authorList>
    </citation>
    <scope>NUCLEOTIDE SEQUENCE [LARGE SCALE GENOMIC DNA]</scope>
    <source>
        <strain evidence="16">H3</strain>
        <tissue evidence="16">Leaf</tissue>
    </source>
</reference>
<evidence type="ECO:0000256" key="8">
    <source>
        <dbReference type="ARBA" id="ARBA00022737"/>
    </source>
</evidence>
<evidence type="ECO:0000256" key="12">
    <source>
        <dbReference type="RuleBase" id="RU361119"/>
    </source>
</evidence>
<evidence type="ECO:0000259" key="14">
    <source>
        <dbReference type="Pfam" id="PF07731"/>
    </source>
</evidence>
<evidence type="ECO:0000256" key="1">
    <source>
        <dbReference type="ARBA" id="ARBA00000349"/>
    </source>
</evidence>
<comment type="similarity">
    <text evidence="3 12">Belongs to the multicopper oxidase family.</text>
</comment>
<dbReference type="PANTHER" id="PTHR11709">
    <property type="entry name" value="MULTI-COPPER OXIDASE"/>
    <property type="match status" value="1"/>
</dbReference>
<keyword evidence="10 12" id="KW-0186">Copper</keyword>
<keyword evidence="6 12" id="KW-0964">Secreted</keyword>
<comment type="cofactor">
    <cofactor evidence="12">
        <name>Cu cation</name>
        <dbReference type="ChEBI" id="CHEBI:23378"/>
    </cofactor>
    <text evidence="12">Binds 4 Cu cations per monomer.</text>
</comment>
<evidence type="ECO:0000256" key="3">
    <source>
        <dbReference type="ARBA" id="ARBA00010609"/>
    </source>
</evidence>
<keyword evidence="8 12" id="KW-0677">Repeat</keyword>
<dbReference type="InterPro" id="IPR034285">
    <property type="entry name" value="CuRO_2_LCC"/>
</dbReference>
<protein>
    <recommendedName>
        <fullName evidence="4 12">Laccase</fullName>
        <ecNumber evidence="4 12">1.10.3.2</ecNumber>
    </recommendedName>
    <alternativeName>
        <fullName evidence="12">Benzenediol:oxygen oxidoreductase</fullName>
    </alternativeName>
    <alternativeName>
        <fullName evidence="12">Diphenol oxidase</fullName>
    </alternativeName>
    <alternativeName>
        <fullName evidence="12">Urishiol oxidase</fullName>
    </alternativeName>
</protein>
<evidence type="ECO:0000259" key="13">
    <source>
        <dbReference type="Pfam" id="PF00394"/>
    </source>
</evidence>
<sequence length="555" mass="60998">MSLIKDGTVFILLCFCLSNTMRAIATTYQLDWKIQYTDVTRLCHTKSLVSVNGQFPGPTVYVREGDTVVVNVTNLVSYNVTIHWHGVRQLMSAWADGPAYITQCPIQTGNSYVHRFQVTGQRGTLFWHAHISWLRATLYGAFIIQPKQSVNYPFSTPTTDFPIVLGEWWNANVEDVIAAALASGAGYNISDALTINGQPGDLYTCSQGATTTFNVTQGKTYLLRVINAAVNFQLYFGVAGHNLTVVEADAEYTKPYNTPYIVLAPGQTTNVLLTANQTMGQYYMAASVFSPAPTGPVPFPQTATTAILNYVNSTSNASSNTNGTALGALPTFPAYNDVQAVGTFFQALRSQSYSKGYYYMDVPQVVDEDLFFTVGYSLQPCPAGSQCQGPLGQRISASINNVSFVEPSISLLQAYYNQINNVYQADFPNEPLIEFDYTGTYAGGFQTVLGTRVKVLEFNETVQIVFQDTSLLFFESHPIHLHGQNFYVVGSGLGSYNASSDPLSFNLNDPPSRNTVSVPSGGWAAVRFRTTNPGVWYMHCHIDLHNHGVCPWRSL</sequence>
<proteinExistence type="inferred from homology"/>
<dbReference type="CDD" id="cd13849">
    <property type="entry name" value="CuRO_1_LCC_plant"/>
    <property type="match status" value="1"/>
</dbReference>
<evidence type="ECO:0000256" key="2">
    <source>
        <dbReference type="ARBA" id="ARBA00004271"/>
    </source>
</evidence>
<name>A0A9D4V4X3_ADICA</name>
<keyword evidence="12" id="KW-0732">Signal</keyword>
<dbReference type="Pfam" id="PF00394">
    <property type="entry name" value="Cu-oxidase"/>
    <property type="match status" value="1"/>
</dbReference>
<dbReference type="AlphaFoldDB" id="A0A9D4V4X3"/>
<keyword evidence="7 12" id="KW-0479">Metal-binding</keyword>
<accession>A0A9D4V4X3</accession>
<feature type="domain" description="Plastocyanin-like" evidence="15">
    <location>
        <begin position="34"/>
        <end position="148"/>
    </location>
</feature>
<dbReference type="InterPro" id="IPR001117">
    <property type="entry name" value="Cu-oxidase_2nd"/>
</dbReference>
<dbReference type="GO" id="GO:0005507">
    <property type="term" value="F:copper ion binding"/>
    <property type="evidence" value="ECO:0007669"/>
    <property type="project" value="InterPro"/>
</dbReference>
<comment type="subcellular location">
    <subcellularLocation>
        <location evidence="2 12">Secreted</location>
        <location evidence="2 12">Extracellular space</location>
        <location evidence="2 12">Apoplast</location>
    </subcellularLocation>
</comment>
<dbReference type="Pfam" id="PF07732">
    <property type="entry name" value="Cu-oxidase_3"/>
    <property type="match status" value="1"/>
</dbReference>
<dbReference type="Proteomes" id="UP000886520">
    <property type="component" value="Chromosome 5"/>
</dbReference>
<dbReference type="EMBL" id="JABFUD020000005">
    <property type="protein sequence ID" value="KAI5079861.1"/>
    <property type="molecule type" value="Genomic_DNA"/>
</dbReference>
<dbReference type="GO" id="GO:0048046">
    <property type="term" value="C:apoplast"/>
    <property type="evidence" value="ECO:0007669"/>
    <property type="project" value="UniProtKB-SubCell"/>
</dbReference>
<evidence type="ECO:0000256" key="6">
    <source>
        <dbReference type="ARBA" id="ARBA00022525"/>
    </source>
</evidence>
<dbReference type="GO" id="GO:0052716">
    <property type="term" value="F:hydroquinone:oxygen oxidoreductase activity"/>
    <property type="evidence" value="ECO:0007669"/>
    <property type="project" value="UniProtKB-EC"/>
</dbReference>
<dbReference type="InterPro" id="IPR011706">
    <property type="entry name" value="Cu-oxidase_C"/>
</dbReference>
<dbReference type="InterPro" id="IPR008972">
    <property type="entry name" value="Cupredoxin"/>
</dbReference>
<keyword evidence="11 12" id="KW-0439">Lignin degradation</keyword>
<dbReference type="FunFam" id="2.60.40.420:FF:000062">
    <property type="entry name" value="Laccase"/>
    <property type="match status" value="1"/>
</dbReference>
<dbReference type="CDD" id="cd13875">
    <property type="entry name" value="CuRO_2_LCC_plant"/>
    <property type="match status" value="1"/>
</dbReference>
<dbReference type="GO" id="GO:0046274">
    <property type="term" value="P:lignin catabolic process"/>
    <property type="evidence" value="ECO:0007669"/>
    <property type="project" value="UniProtKB-KW"/>
</dbReference>
<feature type="chain" id="PRO_5039742375" description="Laccase" evidence="12">
    <location>
        <begin position="24"/>
        <end position="555"/>
    </location>
</feature>